<feature type="signal peptide" evidence="2">
    <location>
        <begin position="1"/>
        <end position="21"/>
    </location>
</feature>
<proteinExistence type="predicted"/>
<feature type="transmembrane region" description="Helical" evidence="1">
    <location>
        <begin position="57"/>
        <end position="76"/>
    </location>
</feature>
<keyword evidence="4" id="KW-1185">Reference proteome</keyword>
<evidence type="ECO:0000256" key="2">
    <source>
        <dbReference type="SAM" id="SignalP"/>
    </source>
</evidence>
<evidence type="ECO:0000256" key="1">
    <source>
        <dbReference type="SAM" id="Phobius"/>
    </source>
</evidence>
<sequence length="86" mass="8306">MKFARSTLLLAAVAFAGQAMAAVPIQPSAGTVSLQPGVQSGVRTANPAGKSKLGGSAVLPLVLLAGVAAGGIIVATKDNGHDSVSP</sequence>
<dbReference type="RefSeq" id="WP_281046163.1">
    <property type="nucleotide sequence ID" value="NZ_JARYGZ010000004.1"/>
</dbReference>
<dbReference type="EMBL" id="JARYGZ010000004">
    <property type="protein sequence ID" value="MDH7640812.1"/>
    <property type="molecule type" value="Genomic_DNA"/>
</dbReference>
<keyword evidence="2" id="KW-0732">Signal</keyword>
<evidence type="ECO:0000313" key="4">
    <source>
        <dbReference type="Proteomes" id="UP001160625"/>
    </source>
</evidence>
<feature type="chain" id="PRO_5045407935" evidence="2">
    <location>
        <begin position="22"/>
        <end position="86"/>
    </location>
</feature>
<organism evidence="3 4">
    <name type="scientific">Sphingomonas oryzagri</name>
    <dbReference type="NCBI Taxonomy" id="3042314"/>
    <lineage>
        <taxon>Bacteria</taxon>
        <taxon>Pseudomonadati</taxon>
        <taxon>Pseudomonadota</taxon>
        <taxon>Alphaproteobacteria</taxon>
        <taxon>Sphingomonadales</taxon>
        <taxon>Sphingomonadaceae</taxon>
        <taxon>Sphingomonas</taxon>
    </lineage>
</organism>
<protein>
    <submittedName>
        <fullName evidence="3">Uncharacterized protein</fullName>
    </submittedName>
</protein>
<gene>
    <name evidence="3" type="ORF">QGN17_18915</name>
</gene>
<evidence type="ECO:0000313" key="3">
    <source>
        <dbReference type="EMBL" id="MDH7640812.1"/>
    </source>
</evidence>
<accession>A0ABT6N6Q7</accession>
<keyword evidence="1" id="KW-0472">Membrane</keyword>
<comment type="caution">
    <text evidence="3">The sequence shown here is derived from an EMBL/GenBank/DDBJ whole genome shotgun (WGS) entry which is preliminary data.</text>
</comment>
<name>A0ABT6N6Q7_9SPHN</name>
<keyword evidence="1" id="KW-0812">Transmembrane</keyword>
<dbReference type="Proteomes" id="UP001160625">
    <property type="component" value="Unassembled WGS sequence"/>
</dbReference>
<keyword evidence="1" id="KW-1133">Transmembrane helix</keyword>
<reference evidence="3" key="1">
    <citation type="submission" date="2023-04" db="EMBL/GenBank/DDBJ databases">
        <title>Sphingomonas sp. MAHUQ-71 isolated from rice field.</title>
        <authorList>
            <person name="Huq M.A."/>
        </authorList>
    </citation>
    <scope>NUCLEOTIDE SEQUENCE</scope>
    <source>
        <strain evidence="3">MAHUQ-71</strain>
    </source>
</reference>